<dbReference type="RefSeq" id="WP_073386174.1">
    <property type="nucleotide sequence ID" value="NZ_FQVU01000001.1"/>
</dbReference>
<sequence length="240" mass="25701">MPLGLPDGISVCLFDLDGVLTDTAAVHRAAWKATFDPVLADEGQGEFTADDYAEYVDGKPRLDGVRDFLASRDIHLPEGEADDADDKRTVNGIGNRKNDDVLGRIKRDGVKVFEGSRRYLEAARDAGLRRIVVSSSANTADVLKVTGLAELVEGRVDGVTIREEGIKGKPAPDSFLAGAKLVDAEPAAAVVFEDATSGVEAGRRGEFGYVVGVNRIDDRHADELRKHGASVVVDDLDDLL</sequence>
<keyword evidence="11" id="KW-0378">Hydrolase</keyword>
<reference evidence="11 12" key="1">
    <citation type="submission" date="2016-11" db="EMBL/GenBank/DDBJ databases">
        <authorList>
            <person name="Jaros S."/>
            <person name="Januszkiewicz K."/>
            <person name="Wedrychowicz H."/>
        </authorList>
    </citation>
    <scope>NUCLEOTIDE SEQUENCE [LARGE SCALE GENOMIC DNA]</scope>
    <source>
        <strain evidence="11 12">DSM 45627</strain>
    </source>
</reference>
<keyword evidence="4" id="KW-0479">Metal-binding</keyword>
<evidence type="ECO:0000256" key="6">
    <source>
        <dbReference type="ARBA" id="ARBA00023235"/>
    </source>
</evidence>
<dbReference type="NCBIfam" id="TIGR01509">
    <property type="entry name" value="HAD-SF-IA-v3"/>
    <property type="match status" value="1"/>
</dbReference>
<dbReference type="Gene3D" id="3.40.50.1000">
    <property type="entry name" value="HAD superfamily/HAD-like"/>
    <property type="match status" value="1"/>
</dbReference>
<dbReference type="SFLD" id="SFLDS00003">
    <property type="entry name" value="Haloacid_Dehalogenase"/>
    <property type="match status" value="1"/>
</dbReference>
<keyword evidence="12" id="KW-1185">Reference proteome</keyword>
<evidence type="ECO:0000256" key="2">
    <source>
        <dbReference type="ARBA" id="ARBA00006171"/>
    </source>
</evidence>
<evidence type="ECO:0000313" key="12">
    <source>
        <dbReference type="Proteomes" id="UP000186132"/>
    </source>
</evidence>
<dbReference type="AlphaFoldDB" id="A0A1M5E5W5"/>
<evidence type="ECO:0000313" key="11">
    <source>
        <dbReference type="EMBL" id="SHF74633.1"/>
    </source>
</evidence>
<evidence type="ECO:0000256" key="1">
    <source>
        <dbReference type="ARBA" id="ARBA00001946"/>
    </source>
</evidence>
<evidence type="ECO:0000256" key="4">
    <source>
        <dbReference type="ARBA" id="ARBA00022723"/>
    </source>
</evidence>
<dbReference type="PANTHER" id="PTHR46193">
    <property type="entry name" value="6-PHOSPHOGLUCONATE PHOSPHATASE"/>
    <property type="match status" value="1"/>
</dbReference>
<dbReference type="OrthoDB" id="9816160at2"/>
<organism evidence="11 12">
    <name type="scientific">Jatrophihabitans endophyticus</name>
    <dbReference type="NCBI Taxonomy" id="1206085"/>
    <lineage>
        <taxon>Bacteria</taxon>
        <taxon>Bacillati</taxon>
        <taxon>Actinomycetota</taxon>
        <taxon>Actinomycetes</taxon>
        <taxon>Jatrophihabitantales</taxon>
        <taxon>Jatrophihabitantaceae</taxon>
        <taxon>Jatrophihabitans</taxon>
    </lineage>
</organism>
<evidence type="ECO:0000256" key="8">
    <source>
        <dbReference type="ARBA" id="ARBA00044926"/>
    </source>
</evidence>
<dbReference type="InterPro" id="IPR006439">
    <property type="entry name" value="HAD-SF_hydro_IA"/>
</dbReference>
<dbReference type="Pfam" id="PF00702">
    <property type="entry name" value="Hydrolase"/>
    <property type="match status" value="1"/>
</dbReference>
<evidence type="ECO:0000256" key="9">
    <source>
        <dbReference type="ARBA" id="ARBA00044968"/>
    </source>
</evidence>
<dbReference type="NCBIfam" id="TIGR02009">
    <property type="entry name" value="PGMB-YQAB-SF"/>
    <property type="match status" value="1"/>
</dbReference>
<evidence type="ECO:0000256" key="5">
    <source>
        <dbReference type="ARBA" id="ARBA00022842"/>
    </source>
</evidence>
<keyword evidence="5" id="KW-0460">Magnesium</keyword>
<dbReference type="Gene3D" id="1.10.150.240">
    <property type="entry name" value="Putative phosphatase, domain 2"/>
    <property type="match status" value="1"/>
</dbReference>
<keyword evidence="6" id="KW-0413">Isomerase</keyword>
<dbReference type="InterPro" id="IPR051600">
    <property type="entry name" value="Beta-PGM-like"/>
</dbReference>
<protein>
    <recommendedName>
        <fullName evidence="10">Beta-phosphoglucomutase</fullName>
        <ecNumber evidence="9">5.4.2.6</ecNumber>
    </recommendedName>
</protein>
<dbReference type="InterPro" id="IPR023198">
    <property type="entry name" value="PGP-like_dom2"/>
</dbReference>
<proteinExistence type="inferred from homology"/>
<dbReference type="STRING" id="1206085.SAMN05443575_0797"/>
<gene>
    <name evidence="11" type="ORF">SAMN05443575_0797</name>
</gene>
<dbReference type="GO" id="GO:0046872">
    <property type="term" value="F:metal ion binding"/>
    <property type="evidence" value="ECO:0007669"/>
    <property type="project" value="UniProtKB-KW"/>
</dbReference>
<dbReference type="SFLD" id="SFLDG01129">
    <property type="entry name" value="C1.5:_HAD__Beta-PGM__Phosphata"/>
    <property type="match status" value="1"/>
</dbReference>
<comment type="cofactor">
    <cofactor evidence="1">
        <name>Mg(2+)</name>
        <dbReference type="ChEBI" id="CHEBI:18420"/>
    </cofactor>
</comment>
<dbReference type="Proteomes" id="UP000186132">
    <property type="component" value="Unassembled WGS sequence"/>
</dbReference>
<dbReference type="EC" id="5.4.2.6" evidence="9"/>
<dbReference type="GO" id="GO:0008801">
    <property type="term" value="F:beta-phosphoglucomutase activity"/>
    <property type="evidence" value="ECO:0007669"/>
    <property type="project" value="UniProtKB-EC"/>
</dbReference>
<name>A0A1M5E5W5_9ACTN</name>
<comment type="catalytic activity">
    <reaction evidence="8">
        <text>beta-D-glucose 1-phosphate = beta-D-glucose 6-phosphate</text>
        <dbReference type="Rhea" id="RHEA:20113"/>
        <dbReference type="ChEBI" id="CHEBI:57684"/>
        <dbReference type="ChEBI" id="CHEBI:58247"/>
        <dbReference type="EC" id="5.4.2.6"/>
    </reaction>
</comment>
<keyword evidence="3" id="KW-0597">Phosphoprotein</keyword>
<dbReference type="GO" id="GO:0016787">
    <property type="term" value="F:hydrolase activity"/>
    <property type="evidence" value="ECO:0007669"/>
    <property type="project" value="UniProtKB-KW"/>
</dbReference>
<evidence type="ECO:0000256" key="3">
    <source>
        <dbReference type="ARBA" id="ARBA00022553"/>
    </source>
</evidence>
<dbReference type="PANTHER" id="PTHR46193:SF18">
    <property type="entry name" value="HEXITOL PHOSPHATASE B"/>
    <property type="match status" value="1"/>
</dbReference>
<dbReference type="InterPro" id="IPR010976">
    <property type="entry name" value="B-phosphoglucomutase_hydrolase"/>
</dbReference>
<accession>A0A1M5E5W5</accession>
<keyword evidence="7" id="KW-0119">Carbohydrate metabolism</keyword>
<dbReference type="InterPro" id="IPR023214">
    <property type="entry name" value="HAD_sf"/>
</dbReference>
<dbReference type="SUPFAM" id="SSF56784">
    <property type="entry name" value="HAD-like"/>
    <property type="match status" value="1"/>
</dbReference>
<evidence type="ECO:0000256" key="10">
    <source>
        <dbReference type="ARBA" id="ARBA00044991"/>
    </source>
</evidence>
<comment type="similarity">
    <text evidence="2">Belongs to the HAD-like hydrolase superfamily. CbbY/CbbZ/Gph/YieH family.</text>
</comment>
<evidence type="ECO:0000256" key="7">
    <source>
        <dbReference type="ARBA" id="ARBA00023277"/>
    </source>
</evidence>
<dbReference type="EMBL" id="FQVU01000001">
    <property type="protein sequence ID" value="SHF74633.1"/>
    <property type="molecule type" value="Genomic_DNA"/>
</dbReference>
<dbReference type="InterPro" id="IPR036412">
    <property type="entry name" value="HAD-like_sf"/>
</dbReference>